<dbReference type="RefSeq" id="WP_013839209.1">
    <property type="nucleotide sequence ID" value="NC_015588.1"/>
</dbReference>
<dbReference type="PANTHER" id="PTHR34374:SF1">
    <property type="entry name" value="LARGE RIBOSOMAL RNA SUBUNIT ACCUMULATION PROTEIN YCED HOMOLOG 1, CHLOROPLASTIC"/>
    <property type="match status" value="1"/>
</dbReference>
<evidence type="ECO:0000313" key="2">
    <source>
        <dbReference type="Proteomes" id="UP000009236"/>
    </source>
</evidence>
<evidence type="ECO:0000313" key="1">
    <source>
        <dbReference type="EMBL" id="AEG44818.1"/>
    </source>
</evidence>
<dbReference type="STRING" id="743718.Isova_2089"/>
<proteinExistence type="predicted"/>
<reference evidence="1 2" key="1">
    <citation type="submission" date="2011-05" db="EMBL/GenBank/DDBJ databases">
        <title>Complete sequence of Isoptericola variabilis 225.</title>
        <authorList>
            <consortium name="US DOE Joint Genome Institute"/>
            <person name="Lucas S."/>
            <person name="Han J."/>
            <person name="Lapidus A."/>
            <person name="Cheng J.-F."/>
            <person name="Goodwin L."/>
            <person name="Pitluck S."/>
            <person name="Peters L."/>
            <person name="Mikhailova N."/>
            <person name="Zeytun A."/>
            <person name="Han C."/>
            <person name="Tapia R."/>
            <person name="Land M."/>
            <person name="Hauser L."/>
            <person name="Kyrpides N."/>
            <person name="Ivanova N."/>
            <person name="Pagani I."/>
            <person name="Siebers A."/>
            <person name="Allgaier M."/>
            <person name="Thelen M."/>
            <person name="Hugenholtz P."/>
            <person name="Gladden J."/>
            <person name="Woyke T."/>
        </authorList>
    </citation>
    <scope>NUCLEOTIDE SEQUENCE [LARGE SCALE GENOMIC DNA]</scope>
    <source>
        <strain evidence="2">225</strain>
    </source>
</reference>
<gene>
    <name evidence="1" type="ordered locus">Isova_2089</name>
</gene>
<evidence type="ECO:0008006" key="3">
    <source>
        <dbReference type="Google" id="ProtNLM"/>
    </source>
</evidence>
<dbReference type="KEGG" id="iva:Isova_2089"/>
<dbReference type="AlphaFoldDB" id="F6FQ12"/>
<dbReference type="PANTHER" id="PTHR34374">
    <property type="entry name" value="LARGE RIBOSOMAL RNA SUBUNIT ACCUMULATION PROTEIN YCED HOMOLOG 1, CHLOROPLASTIC"/>
    <property type="match status" value="1"/>
</dbReference>
<sequence>MLDTHELSRRPGTMREISRVVQAPADLGASVIGIPEGSELLLGLRLEAVMEGVLVSGAVRGTATGECVRCLDPLEREVTVHVQELFVYPERAQAAEAAGDDDADDESVLTDDQADIEPAVRDSVVTALPFQPLCREDCPGLCSGCGARLADDPGHHHDVVDPRWAALKTMLEESSVSDETKES</sequence>
<dbReference type="eggNOG" id="COG1399">
    <property type="taxonomic scope" value="Bacteria"/>
</dbReference>
<dbReference type="EMBL" id="CP002810">
    <property type="protein sequence ID" value="AEG44818.1"/>
    <property type="molecule type" value="Genomic_DNA"/>
</dbReference>
<protein>
    <recommendedName>
        <fullName evidence="3">Metal-binding protein</fullName>
    </recommendedName>
</protein>
<keyword evidence="2" id="KW-1185">Reference proteome</keyword>
<dbReference type="HOGENOM" id="CLU_100236_0_0_11"/>
<dbReference type="Pfam" id="PF02620">
    <property type="entry name" value="YceD"/>
    <property type="match status" value="1"/>
</dbReference>
<organism evidence="2">
    <name type="scientific">Isoptericola variabilis (strain 225)</name>
    <dbReference type="NCBI Taxonomy" id="743718"/>
    <lineage>
        <taxon>Bacteria</taxon>
        <taxon>Bacillati</taxon>
        <taxon>Actinomycetota</taxon>
        <taxon>Actinomycetes</taxon>
        <taxon>Micrococcales</taxon>
        <taxon>Promicromonosporaceae</taxon>
        <taxon>Isoptericola</taxon>
    </lineage>
</organism>
<name>F6FQ12_ISOV2</name>
<dbReference type="InterPro" id="IPR003772">
    <property type="entry name" value="YceD"/>
</dbReference>
<accession>F6FQ12</accession>
<dbReference type="Proteomes" id="UP000009236">
    <property type="component" value="Chromosome"/>
</dbReference>